<comment type="caution">
    <text evidence="1">The sequence shown here is derived from an EMBL/GenBank/DDBJ whole genome shotgun (WGS) entry which is preliminary data.</text>
</comment>
<reference evidence="2" key="1">
    <citation type="journal article" date="2024" name="Proc. Natl. Acad. Sci. U.S.A.">
        <title>Extraordinary preservation of gene collinearity over three hundred million years revealed in homosporous lycophytes.</title>
        <authorList>
            <person name="Li C."/>
            <person name="Wickell D."/>
            <person name="Kuo L.Y."/>
            <person name="Chen X."/>
            <person name="Nie B."/>
            <person name="Liao X."/>
            <person name="Peng D."/>
            <person name="Ji J."/>
            <person name="Jenkins J."/>
            <person name="Williams M."/>
            <person name="Shu S."/>
            <person name="Plott C."/>
            <person name="Barry K."/>
            <person name="Rajasekar S."/>
            <person name="Grimwood J."/>
            <person name="Han X."/>
            <person name="Sun S."/>
            <person name="Hou Z."/>
            <person name="He W."/>
            <person name="Dai G."/>
            <person name="Sun C."/>
            <person name="Schmutz J."/>
            <person name="Leebens-Mack J.H."/>
            <person name="Li F.W."/>
            <person name="Wang L."/>
        </authorList>
    </citation>
    <scope>NUCLEOTIDE SEQUENCE [LARGE SCALE GENOMIC DNA]</scope>
    <source>
        <strain evidence="2">cv. PW_Plant_1</strain>
    </source>
</reference>
<accession>A0ACC2AHG2</accession>
<organism evidence="1 2">
    <name type="scientific">Diphasiastrum complanatum</name>
    <name type="common">Issler's clubmoss</name>
    <name type="synonym">Lycopodium complanatum</name>
    <dbReference type="NCBI Taxonomy" id="34168"/>
    <lineage>
        <taxon>Eukaryota</taxon>
        <taxon>Viridiplantae</taxon>
        <taxon>Streptophyta</taxon>
        <taxon>Embryophyta</taxon>
        <taxon>Tracheophyta</taxon>
        <taxon>Lycopodiopsida</taxon>
        <taxon>Lycopodiales</taxon>
        <taxon>Lycopodiaceae</taxon>
        <taxon>Lycopodioideae</taxon>
        <taxon>Diphasiastrum</taxon>
    </lineage>
</organism>
<evidence type="ECO:0000313" key="1">
    <source>
        <dbReference type="EMBL" id="KAJ7516941.1"/>
    </source>
</evidence>
<proteinExistence type="predicted"/>
<sequence>MECNVCDSMWPYDWDIVLNIVFRSKVKACHIMSTIMSILVLYQQKNCPQFGHIMNNLTEKKKMMEVLEMTERCHDYSCGSHVANIWQHVLAPGPIMVEVSANTSRDSNMASLIGLSSYITKY</sequence>
<name>A0ACC2AHG2_DIPCM</name>
<protein>
    <submittedName>
        <fullName evidence="1">Uncharacterized protein</fullName>
    </submittedName>
</protein>
<keyword evidence="2" id="KW-1185">Reference proteome</keyword>
<gene>
    <name evidence="1" type="ORF">O6H91_21G005300</name>
</gene>
<evidence type="ECO:0000313" key="2">
    <source>
        <dbReference type="Proteomes" id="UP001162992"/>
    </source>
</evidence>
<dbReference type="EMBL" id="CM055112">
    <property type="protein sequence ID" value="KAJ7516941.1"/>
    <property type="molecule type" value="Genomic_DNA"/>
</dbReference>
<dbReference type="Proteomes" id="UP001162992">
    <property type="component" value="Chromosome 21"/>
</dbReference>